<evidence type="ECO:0000313" key="2">
    <source>
        <dbReference type="EMBL" id="KAJ8060798.1"/>
    </source>
</evidence>
<gene>
    <name evidence="2" type="ORF">OCU04_009883</name>
</gene>
<dbReference type="OrthoDB" id="10003767at2759"/>
<organism evidence="2 3">
    <name type="scientific">Sclerotinia nivalis</name>
    <dbReference type="NCBI Taxonomy" id="352851"/>
    <lineage>
        <taxon>Eukaryota</taxon>
        <taxon>Fungi</taxon>
        <taxon>Dikarya</taxon>
        <taxon>Ascomycota</taxon>
        <taxon>Pezizomycotina</taxon>
        <taxon>Leotiomycetes</taxon>
        <taxon>Helotiales</taxon>
        <taxon>Sclerotiniaceae</taxon>
        <taxon>Sclerotinia</taxon>
    </lineage>
</organism>
<evidence type="ECO:0000259" key="1">
    <source>
        <dbReference type="Pfam" id="PF01636"/>
    </source>
</evidence>
<dbReference type="InterPro" id="IPR011009">
    <property type="entry name" value="Kinase-like_dom_sf"/>
</dbReference>
<dbReference type="EMBL" id="JAPEIS010000012">
    <property type="protein sequence ID" value="KAJ8060798.1"/>
    <property type="molecule type" value="Genomic_DNA"/>
</dbReference>
<reference evidence="2" key="1">
    <citation type="submission" date="2022-11" db="EMBL/GenBank/DDBJ databases">
        <title>Genome Resource of Sclerotinia nivalis Strain SnTB1, a Plant Pathogen Isolated from American Ginseng.</title>
        <authorList>
            <person name="Fan S."/>
        </authorList>
    </citation>
    <scope>NUCLEOTIDE SEQUENCE</scope>
    <source>
        <strain evidence="2">SnTB1</strain>
    </source>
</reference>
<keyword evidence="3" id="KW-1185">Reference proteome</keyword>
<dbReference type="PANTHER" id="PTHR21310">
    <property type="entry name" value="AMINOGLYCOSIDE PHOSPHOTRANSFERASE-RELATED-RELATED"/>
    <property type="match status" value="1"/>
</dbReference>
<name>A0A9X0DHB8_9HELO</name>
<dbReference type="Proteomes" id="UP001152300">
    <property type="component" value="Unassembled WGS sequence"/>
</dbReference>
<dbReference type="PANTHER" id="PTHR21310:SF37">
    <property type="entry name" value="AMINOGLYCOSIDE PHOSPHOTRANSFERASE DOMAIN-CONTAINING PROTEIN"/>
    <property type="match status" value="1"/>
</dbReference>
<proteinExistence type="predicted"/>
<dbReference type="InterPro" id="IPR002575">
    <property type="entry name" value="Aminoglycoside_PTrfase"/>
</dbReference>
<feature type="domain" description="Aminoglycoside phosphotransferase" evidence="1">
    <location>
        <begin position="81"/>
        <end position="306"/>
    </location>
</feature>
<dbReference type="Pfam" id="PF01636">
    <property type="entry name" value="APH"/>
    <property type="match status" value="1"/>
</dbReference>
<dbReference type="AlphaFoldDB" id="A0A9X0DHB8"/>
<dbReference type="Gene3D" id="3.90.1200.10">
    <property type="match status" value="1"/>
</dbReference>
<comment type="caution">
    <text evidence="2">The sequence shown here is derived from an EMBL/GenBank/DDBJ whole genome shotgun (WGS) entry which is preliminary data.</text>
</comment>
<protein>
    <recommendedName>
        <fullName evidence="1">Aminoglycoside phosphotransferase domain-containing protein</fullName>
    </recommendedName>
</protein>
<sequence>MESSDTSRDEEDSFSGYRWDLFSLQHGALRSRTEKFLASVNWPGLLEYAVKKRNLDATNCILLPDIGLGYNYVVRIIEFTDKARWIARIRMPRLGESTYDKATVKRQMSCELNAISLVRQKSGLPTPEVHAFDMTNDGIVKAPFMLMDCLEGNVGMDLGMEVPQEYMQTFLNGMAKTHVELSVVQLPKIGTIISINDDGTYEQGPIPGIGGPFDTATEFYKAWASNVEFRMSEEELRAASGPYAAEVIQGVASFPEAIGKIASKLSVRDNGPFPLCHGDFGHNNIIVDDKYRIVGLIDWEMAFAGPWEIFGDFPLNLSVTPPAMDAPFNYDGNGLPKVPALIQKFTDQAEYIAAVKLAESQSNHDHEYSLSEALSDSKRQQIATAMRLYGDGKVGFYSKLINEFL</sequence>
<accession>A0A9X0DHB8</accession>
<dbReference type="InterPro" id="IPR051678">
    <property type="entry name" value="AGP_Transferase"/>
</dbReference>
<evidence type="ECO:0000313" key="3">
    <source>
        <dbReference type="Proteomes" id="UP001152300"/>
    </source>
</evidence>
<dbReference type="SUPFAM" id="SSF56112">
    <property type="entry name" value="Protein kinase-like (PK-like)"/>
    <property type="match status" value="1"/>
</dbReference>